<accession>A0A6G7J8R6</accession>
<keyword evidence="1" id="KW-1133">Transmembrane helix</keyword>
<evidence type="ECO:0000313" key="2">
    <source>
        <dbReference type="EMBL" id="QII46832.1"/>
    </source>
</evidence>
<keyword evidence="3" id="KW-1185">Reference proteome</keyword>
<dbReference type="EMBL" id="CP049616">
    <property type="protein sequence ID" value="QII46832.1"/>
    <property type="molecule type" value="Genomic_DNA"/>
</dbReference>
<feature type="transmembrane region" description="Helical" evidence="1">
    <location>
        <begin position="38"/>
        <end position="55"/>
    </location>
</feature>
<sequence>MSKGAKVLVTIGILIGFFFLFGALTFTRKSGGNATPGIFGLILFGGMIAGIRAVWKKPTDDKDNDNHQLDKTS</sequence>
<organism evidence="2 3">
    <name type="scientific">Flagellimonas oceani</name>
    <dbReference type="NCBI Taxonomy" id="2698672"/>
    <lineage>
        <taxon>Bacteria</taxon>
        <taxon>Pseudomonadati</taxon>
        <taxon>Bacteroidota</taxon>
        <taxon>Flavobacteriia</taxon>
        <taxon>Flavobacteriales</taxon>
        <taxon>Flavobacteriaceae</taxon>
        <taxon>Flagellimonas</taxon>
    </lineage>
</organism>
<keyword evidence="1" id="KW-0812">Transmembrane</keyword>
<dbReference type="AlphaFoldDB" id="A0A6G7J8R6"/>
<reference evidence="2 3" key="1">
    <citation type="submission" date="2020-02" db="EMBL/GenBank/DDBJ databases">
        <title>Complete genome of Muricauda sp. 501str8.</title>
        <authorList>
            <person name="Dong B."/>
            <person name="Zhu S."/>
            <person name="Yang J."/>
            <person name="Chen J."/>
        </authorList>
    </citation>
    <scope>NUCLEOTIDE SEQUENCE [LARGE SCALE GENOMIC DNA]</scope>
    <source>
        <strain evidence="2 3">501str8</strain>
    </source>
</reference>
<feature type="transmembrane region" description="Helical" evidence="1">
    <location>
        <begin position="7"/>
        <end position="26"/>
    </location>
</feature>
<keyword evidence="1" id="KW-0472">Membrane</keyword>
<gene>
    <name evidence="2" type="ORF">GVT53_19820</name>
</gene>
<dbReference type="Proteomes" id="UP000502928">
    <property type="component" value="Chromosome"/>
</dbReference>
<name>A0A6G7J8R6_9FLAO</name>
<dbReference type="RefSeq" id="WP_166250201.1">
    <property type="nucleotide sequence ID" value="NZ_CP049616.1"/>
</dbReference>
<proteinExistence type="predicted"/>
<protein>
    <submittedName>
        <fullName evidence="2">Uncharacterized protein</fullName>
    </submittedName>
</protein>
<evidence type="ECO:0000313" key="3">
    <source>
        <dbReference type="Proteomes" id="UP000502928"/>
    </source>
</evidence>
<evidence type="ECO:0000256" key="1">
    <source>
        <dbReference type="SAM" id="Phobius"/>
    </source>
</evidence>
<dbReference type="KEGG" id="mut:GVT53_19820"/>